<dbReference type="GO" id="GO:0004252">
    <property type="term" value="F:serine-type endopeptidase activity"/>
    <property type="evidence" value="ECO:0007669"/>
    <property type="project" value="UniProtKB-UniRule"/>
</dbReference>
<dbReference type="PROSITE" id="PS00138">
    <property type="entry name" value="SUBTILASE_SER"/>
    <property type="match status" value="1"/>
</dbReference>
<keyword evidence="8" id="KW-1185">Reference proteome</keyword>
<evidence type="ECO:0000256" key="1">
    <source>
        <dbReference type="ARBA" id="ARBA00011073"/>
    </source>
</evidence>
<dbReference type="PANTHER" id="PTHR43806">
    <property type="entry name" value="PEPTIDASE S8"/>
    <property type="match status" value="1"/>
</dbReference>
<dbReference type="InterPro" id="IPR023828">
    <property type="entry name" value="Peptidase_S8_Ser-AS"/>
</dbReference>
<dbReference type="InterPro" id="IPR050131">
    <property type="entry name" value="Peptidase_S8_subtilisin-like"/>
</dbReference>
<dbReference type="InterPro" id="IPR015500">
    <property type="entry name" value="Peptidase_S8_subtilisin-rel"/>
</dbReference>
<dbReference type="PANTHER" id="PTHR43806:SF11">
    <property type="entry name" value="CEREVISIN-RELATED"/>
    <property type="match status" value="1"/>
</dbReference>
<dbReference type="CDD" id="cd00306">
    <property type="entry name" value="Peptidases_S8_S53"/>
    <property type="match status" value="1"/>
</dbReference>
<organism evidence="7 8">
    <name type="scientific">Desulfatitalea alkaliphila</name>
    <dbReference type="NCBI Taxonomy" id="2929485"/>
    <lineage>
        <taxon>Bacteria</taxon>
        <taxon>Pseudomonadati</taxon>
        <taxon>Thermodesulfobacteriota</taxon>
        <taxon>Desulfobacteria</taxon>
        <taxon>Desulfobacterales</taxon>
        <taxon>Desulfosarcinaceae</taxon>
        <taxon>Desulfatitalea</taxon>
    </lineage>
</organism>
<dbReference type="RefSeq" id="WP_246903040.1">
    <property type="nucleotide sequence ID" value="NZ_JALJRB010000002.1"/>
</dbReference>
<dbReference type="AlphaFoldDB" id="A0AA41R129"/>
<gene>
    <name evidence="7" type="ORF">MRX98_03570</name>
</gene>
<dbReference type="SUPFAM" id="SSF52743">
    <property type="entry name" value="Subtilisin-like"/>
    <property type="match status" value="1"/>
</dbReference>
<dbReference type="PROSITE" id="PS51892">
    <property type="entry name" value="SUBTILASE"/>
    <property type="match status" value="1"/>
</dbReference>
<dbReference type="InterPro" id="IPR036852">
    <property type="entry name" value="Peptidase_S8/S53_dom_sf"/>
</dbReference>
<dbReference type="SUPFAM" id="SSF55486">
    <property type="entry name" value="Metalloproteases ('zincins'), catalytic domain"/>
    <property type="match status" value="1"/>
</dbReference>
<feature type="active site" description="Charge relay system" evidence="5">
    <location>
        <position position="402"/>
    </location>
</feature>
<evidence type="ECO:0000256" key="4">
    <source>
        <dbReference type="ARBA" id="ARBA00022825"/>
    </source>
</evidence>
<feature type="active site" description="Charge relay system" evidence="5">
    <location>
        <position position="170"/>
    </location>
</feature>
<evidence type="ECO:0000256" key="2">
    <source>
        <dbReference type="ARBA" id="ARBA00022670"/>
    </source>
</evidence>
<reference evidence="7" key="1">
    <citation type="submission" date="2022-04" db="EMBL/GenBank/DDBJ databases">
        <title>Desulfatitalea alkaliphila sp. nov., a novel anaerobic sulfate-reducing bacterium isolated from terrestrial mud volcano, Taman Peninsula, Russia.</title>
        <authorList>
            <person name="Khomyakova M.A."/>
            <person name="Merkel A.Y."/>
            <person name="Slobodkin A.I."/>
        </authorList>
    </citation>
    <scope>NUCLEOTIDE SEQUENCE</scope>
    <source>
        <strain evidence="7">M08but</strain>
    </source>
</reference>
<feature type="active site" description="Charge relay system" evidence="5">
    <location>
        <position position="217"/>
    </location>
</feature>
<feature type="domain" description="Peptidase S8/S53" evidence="6">
    <location>
        <begin position="164"/>
        <end position="459"/>
    </location>
</feature>
<dbReference type="EMBL" id="JALJRB010000002">
    <property type="protein sequence ID" value="MCJ8499641.1"/>
    <property type="molecule type" value="Genomic_DNA"/>
</dbReference>
<keyword evidence="3 5" id="KW-0378">Hydrolase</keyword>
<dbReference type="PRINTS" id="PR00723">
    <property type="entry name" value="SUBTILISIN"/>
</dbReference>
<dbReference type="CDD" id="cd09598">
    <property type="entry name" value="M4_like"/>
    <property type="match status" value="1"/>
</dbReference>
<dbReference type="GO" id="GO:0006508">
    <property type="term" value="P:proteolysis"/>
    <property type="evidence" value="ECO:0007669"/>
    <property type="project" value="UniProtKB-KW"/>
</dbReference>
<evidence type="ECO:0000256" key="5">
    <source>
        <dbReference type="PROSITE-ProRule" id="PRU01240"/>
    </source>
</evidence>
<protein>
    <submittedName>
        <fullName evidence="7">S8 family serine peptidase</fullName>
    </submittedName>
</protein>
<proteinExistence type="inferred from homology"/>
<keyword evidence="2 5" id="KW-0645">Protease</keyword>
<accession>A0AA41R129</accession>
<dbReference type="InterPro" id="IPR000209">
    <property type="entry name" value="Peptidase_S8/S53_dom"/>
</dbReference>
<dbReference type="Gene3D" id="3.40.50.200">
    <property type="entry name" value="Peptidase S8/S53 domain"/>
    <property type="match status" value="1"/>
</dbReference>
<evidence type="ECO:0000313" key="8">
    <source>
        <dbReference type="Proteomes" id="UP001165427"/>
    </source>
</evidence>
<dbReference type="Pfam" id="PF00082">
    <property type="entry name" value="Peptidase_S8"/>
    <property type="match status" value="1"/>
</dbReference>
<sequence length="1181" mass="129085">MAGIRLLVKADAKIGHALAAAATPLGPMALRLRPLLPYSSAIAGLGLAGGQDWYVAETGEEMDPSTAWEECHKLNDPRQEAFAAAAGAAGITYAEPDWPQVWMPAETPESVSPFGIVEGCATDQRWMDHKKVPHGERPDWHLEDGFSGLRAARKAARADNPRRVRIGHLDTGYDPQHRLRPPGLATPDPLEFNVLEGEDPHRAVDPFVTGMLKAPGHGTGTIGILAGGMLSDLFFPDAETGDYLGGAYEARIIPVRVAASVVLFYTSGLARGLDYIAAPRGKSDMRCDVVSISMGGVASAAWTEMVNRAYDLGICIFAAAGNNFGGLPTRRLVYPARYERVTAVCGVMQDGRPYYDLGLRTMAGNHGPDSRMDTAIAAYTPNIPWARWGCARAYRWNGAGTSAATPQVAAAAALYIQKHFDAIAAYPKGWMRVEAVRKALFDAARKNTRDDWRTYFGNGTLDAAAALAVQPAKASELRRREPDSATFPFLRVLTGLGAAPAADEMVHLEILQRTQHSKTLQEIIPDPHLAASRIAKGVQRRFFEALIADPEASGTVKQYLAGHLKGKVKAIPAAAPSSAPRPTIALTARRAAPPYRKLRGYALDPSLSTELAHVAISETTYKVLWESDLAPGPVGEYLEVVDFDYSEDTRYAPVDLNDRDILAQDGLAPSEGNPQFHQQMVYAVAMSTIAHFEAALGRRMQWADADGDFVQRLKIFPHAMRDRNAFYSPDRKAVLFGYFQAGDGDPTAAYPGGRVYTCLSHDIIAHEVTHALLDGMHQGFREPSNPDVLAFHEAFADIVALFQQFSHVDVVKRQLAAVRGALEMESLLGNLARQFARATTGHAALRSAYRAYTPEGSEKLQPDPAAYQNVMTPHDRGALLLAAVYDAFTAIYRNRTADLVRLATAGSGVLPLGALHPDLVNRLFEEVAKTADHVLGMCIRALDYCPPVDITFGDFLRALITADYDTVPDDPFHYRIAFVEAFRKWGIYPRRLPTLSIETLLWQPPPGGRKPVLGRIFDLLSGFIAKRGFTATRRELFEQSSDCKDALRRELDGILEESGVSADLAAALGLNPELDYSIVRLRISQKISPQGDLHPSVIVGITQSAEMPGSAVPFRGGATLIVDLNRAEIRYCITKNMNSMERRDRQTDYAQRLTLYRDTPKEPFAILHARTEGTEGTPLTF</sequence>
<evidence type="ECO:0000256" key="3">
    <source>
        <dbReference type="ARBA" id="ARBA00022801"/>
    </source>
</evidence>
<comment type="similarity">
    <text evidence="1 5">Belongs to the peptidase S8 family.</text>
</comment>
<keyword evidence="4 5" id="KW-0720">Serine protease</keyword>
<evidence type="ECO:0000259" key="6">
    <source>
        <dbReference type="Pfam" id="PF00082"/>
    </source>
</evidence>
<comment type="caution">
    <text evidence="7">The sequence shown here is derived from an EMBL/GenBank/DDBJ whole genome shotgun (WGS) entry which is preliminary data.</text>
</comment>
<name>A0AA41R129_9BACT</name>
<evidence type="ECO:0000313" key="7">
    <source>
        <dbReference type="EMBL" id="MCJ8499641.1"/>
    </source>
</evidence>
<dbReference type="Proteomes" id="UP001165427">
    <property type="component" value="Unassembled WGS sequence"/>
</dbReference>